<gene>
    <name evidence="2" type="ORF">GGE15_004837</name>
</gene>
<dbReference type="AlphaFoldDB" id="A0A7W6XWI5"/>
<evidence type="ECO:0000313" key="3">
    <source>
        <dbReference type="Proteomes" id="UP000533724"/>
    </source>
</evidence>
<dbReference type="GeneID" id="303212445"/>
<sequence>MQEKSEHSDSLLDDAKALRREADDPVGVGDLSEALAVRLRPE</sequence>
<evidence type="ECO:0000256" key="1">
    <source>
        <dbReference type="SAM" id="MobiDB-lite"/>
    </source>
</evidence>
<name>A0A7W6XWI5_9HYPH</name>
<dbReference type="RefSeq" id="WP_259671699.1">
    <property type="nucleotide sequence ID" value="NZ_JACIHI010000012.1"/>
</dbReference>
<organism evidence="2 3">
    <name type="scientific">Rhizobium esperanzae</name>
    <dbReference type="NCBI Taxonomy" id="1967781"/>
    <lineage>
        <taxon>Bacteria</taxon>
        <taxon>Pseudomonadati</taxon>
        <taxon>Pseudomonadota</taxon>
        <taxon>Alphaproteobacteria</taxon>
        <taxon>Hyphomicrobiales</taxon>
        <taxon>Rhizobiaceae</taxon>
        <taxon>Rhizobium/Agrobacterium group</taxon>
        <taxon>Rhizobium</taxon>
    </lineage>
</organism>
<proteinExistence type="predicted"/>
<feature type="compositionally biased region" description="Basic and acidic residues" evidence="1">
    <location>
        <begin position="1"/>
        <end position="23"/>
    </location>
</feature>
<protein>
    <submittedName>
        <fullName evidence="2">Uncharacterized protein</fullName>
    </submittedName>
</protein>
<feature type="region of interest" description="Disordered" evidence="1">
    <location>
        <begin position="1"/>
        <end position="32"/>
    </location>
</feature>
<reference evidence="2 3" key="1">
    <citation type="submission" date="2020-08" db="EMBL/GenBank/DDBJ databases">
        <title>Genomic Encyclopedia of Type Strains, Phase IV (KMG-V): Genome sequencing to study the core and pangenomes of soil and plant-associated prokaryotes.</title>
        <authorList>
            <person name="Whitman W."/>
        </authorList>
    </citation>
    <scope>NUCLEOTIDE SEQUENCE [LARGE SCALE GENOMIC DNA]</scope>
    <source>
        <strain evidence="2 3">SEMIA 414</strain>
    </source>
</reference>
<dbReference type="EMBL" id="JACIHI010000012">
    <property type="protein sequence ID" value="MBB4441548.1"/>
    <property type="molecule type" value="Genomic_DNA"/>
</dbReference>
<evidence type="ECO:0000313" key="2">
    <source>
        <dbReference type="EMBL" id="MBB4441548.1"/>
    </source>
</evidence>
<dbReference type="Proteomes" id="UP000533724">
    <property type="component" value="Unassembled WGS sequence"/>
</dbReference>
<accession>A0A7W6XWI5</accession>
<comment type="caution">
    <text evidence="2">The sequence shown here is derived from an EMBL/GenBank/DDBJ whole genome shotgun (WGS) entry which is preliminary data.</text>
</comment>